<accession>A0A166IRU3</accession>
<gene>
    <name evidence="1" type="ORF">AB996_2277</name>
</gene>
<dbReference type="RefSeq" id="WP_231105858.1">
    <property type="nucleotide sequence ID" value="NZ_LIYF01000046.1"/>
</dbReference>
<dbReference type="EMBL" id="LIYF01000046">
    <property type="protein sequence ID" value="KZK04791.1"/>
    <property type="molecule type" value="Genomic_DNA"/>
</dbReference>
<dbReference type="AlphaFoldDB" id="A0A166IRU3"/>
<reference evidence="1 2" key="1">
    <citation type="submission" date="2015-08" db="EMBL/GenBank/DDBJ databases">
        <title>Draft Genome Sequences of 11 Lactococcus lactis subspecies cremoris strains.</title>
        <authorList>
            <person name="Wels M."/>
            <person name="Backus L."/>
            <person name="Boekhorst J."/>
            <person name="Dijkstra A."/>
            <person name="Beerthuizen M."/>
            <person name="Siezen R."/>
            <person name="Bachmann H."/>
            <person name="Van Hijum S."/>
        </authorList>
    </citation>
    <scope>NUCLEOTIDE SEQUENCE [LARGE SCALE GENOMIC DNA]</scope>
    <source>
        <strain evidence="1 2">KW10</strain>
    </source>
</reference>
<evidence type="ECO:0000313" key="2">
    <source>
        <dbReference type="Proteomes" id="UP000076519"/>
    </source>
</evidence>
<evidence type="ECO:0000313" key="1">
    <source>
        <dbReference type="EMBL" id="KZK04791.1"/>
    </source>
</evidence>
<dbReference type="InterPro" id="IPR027417">
    <property type="entry name" value="P-loop_NTPase"/>
</dbReference>
<proteinExistence type="predicted"/>
<sequence>MLFDEWAAFISSLDYREFDEVIQILTQIVLKGRQSGVFLILTVQRPDAECLKSVLRDNFMKWLAVGRLTGLGYWMIFGNEHKKKFSNISKTKLDVVMLRIMVNLQVNFIVPQFH</sequence>
<dbReference type="Gene3D" id="3.40.50.300">
    <property type="entry name" value="P-loop containing nucleotide triphosphate hydrolases"/>
    <property type="match status" value="1"/>
</dbReference>
<organism evidence="1 2">
    <name type="scientific">Lactococcus lactis subsp. cremoris</name>
    <name type="common">Streptococcus cremoris</name>
    <dbReference type="NCBI Taxonomy" id="1359"/>
    <lineage>
        <taxon>Bacteria</taxon>
        <taxon>Bacillati</taxon>
        <taxon>Bacillota</taxon>
        <taxon>Bacilli</taxon>
        <taxon>Lactobacillales</taxon>
        <taxon>Streptococcaceae</taxon>
        <taxon>Lactococcus</taxon>
    </lineage>
</organism>
<dbReference type="PATRIC" id="fig|1359.32.peg.943"/>
<comment type="caution">
    <text evidence="1">The sequence shown here is derived from an EMBL/GenBank/DDBJ whole genome shotgun (WGS) entry which is preliminary data.</text>
</comment>
<name>A0A166IRU3_LACLC</name>
<protein>
    <submittedName>
        <fullName evidence="1">FtsK/SpoIIIE family protein</fullName>
    </submittedName>
</protein>
<dbReference type="Proteomes" id="UP000076519">
    <property type="component" value="Unassembled WGS sequence"/>
</dbReference>